<feature type="compositionally biased region" description="Basic and acidic residues" evidence="1">
    <location>
        <begin position="30"/>
        <end position="45"/>
    </location>
</feature>
<proteinExistence type="predicted"/>
<feature type="compositionally biased region" description="Polar residues" evidence="1">
    <location>
        <begin position="79"/>
        <end position="90"/>
    </location>
</feature>
<protein>
    <submittedName>
        <fullName evidence="2">Putative secreted protein</fullName>
    </submittedName>
</protein>
<dbReference type="AlphaFoldDB" id="A0A6B0UAU4"/>
<name>A0A6B0UAU4_IXORI</name>
<dbReference type="EMBL" id="GIFC01004144">
    <property type="protein sequence ID" value="MXU86227.1"/>
    <property type="molecule type" value="Transcribed_RNA"/>
</dbReference>
<accession>A0A6B0UAU4</accession>
<evidence type="ECO:0000256" key="1">
    <source>
        <dbReference type="SAM" id="MobiDB-lite"/>
    </source>
</evidence>
<sequence length="90" mass="9797">MLHVMSALRSFAFPLVRGSRCPTFPVPLRFSHEDGRAEKSRRSAEAETSGVWPKHAAAACNARAQNTHTQVPLAPLPATSKSTPSLFAHF</sequence>
<reference evidence="2" key="1">
    <citation type="submission" date="2019-12" db="EMBL/GenBank/DDBJ databases">
        <title>An insight into the sialome of adult female Ixodes ricinus ticks feeding for 6 days.</title>
        <authorList>
            <person name="Perner J."/>
            <person name="Ribeiro J.M.C."/>
        </authorList>
    </citation>
    <scope>NUCLEOTIDE SEQUENCE</scope>
    <source>
        <strain evidence="2">Semi-engorged</strain>
        <tissue evidence="2">Salivary glands</tissue>
    </source>
</reference>
<evidence type="ECO:0000313" key="2">
    <source>
        <dbReference type="EMBL" id="MXU86227.1"/>
    </source>
</evidence>
<organism evidence="2">
    <name type="scientific">Ixodes ricinus</name>
    <name type="common">Common tick</name>
    <name type="synonym">Acarus ricinus</name>
    <dbReference type="NCBI Taxonomy" id="34613"/>
    <lineage>
        <taxon>Eukaryota</taxon>
        <taxon>Metazoa</taxon>
        <taxon>Ecdysozoa</taxon>
        <taxon>Arthropoda</taxon>
        <taxon>Chelicerata</taxon>
        <taxon>Arachnida</taxon>
        <taxon>Acari</taxon>
        <taxon>Parasitiformes</taxon>
        <taxon>Ixodida</taxon>
        <taxon>Ixodoidea</taxon>
        <taxon>Ixodidae</taxon>
        <taxon>Ixodinae</taxon>
        <taxon>Ixodes</taxon>
    </lineage>
</organism>
<feature type="region of interest" description="Disordered" evidence="1">
    <location>
        <begin position="30"/>
        <end position="90"/>
    </location>
</feature>